<name>A0AAV7RAA8_PLEWA</name>
<feature type="region of interest" description="Disordered" evidence="1">
    <location>
        <begin position="26"/>
        <end position="47"/>
    </location>
</feature>
<protein>
    <submittedName>
        <fullName evidence="2">Uncharacterized protein</fullName>
    </submittedName>
</protein>
<feature type="region of interest" description="Disordered" evidence="1">
    <location>
        <begin position="68"/>
        <end position="87"/>
    </location>
</feature>
<dbReference type="EMBL" id="JANPWB010000009">
    <property type="protein sequence ID" value="KAJ1147763.1"/>
    <property type="molecule type" value="Genomic_DNA"/>
</dbReference>
<dbReference type="AlphaFoldDB" id="A0AAV7RAA8"/>
<evidence type="ECO:0000313" key="3">
    <source>
        <dbReference type="Proteomes" id="UP001066276"/>
    </source>
</evidence>
<sequence length="87" mass="9455">MGRDLLSWQPQVSFPQLEAIESEMRLGPDGSSAVAAEPPGSGQKLRVHPWLIPKTHKAIRLLIAGPQGDYSEFRGSQPGSLKVHKKG</sequence>
<reference evidence="2" key="1">
    <citation type="journal article" date="2022" name="bioRxiv">
        <title>Sequencing and chromosome-scale assembly of the giantPleurodeles waltlgenome.</title>
        <authorList>
            <person name="Brown T."/>
            <person name="Elewa A."/>
            <person name="Iarovenko S."/>
            <person name="Subramanian E."/>
            <person name="Araus A.J."/>
            <person name="Petzold A."/>
            <person name="Susuki M."/>
            <person name="Suzuki K.-i.T."/>
            <person name="Hayashi T."/>
            <person name="Toyoda A."/>
            <person name="Oliveira C."/>
            <person name="Osipova E."/>
            <person name="Leigh N.D."/>
            <person name="Simon A."/>
            <person name="Yun M.H."/>
        </authorList>
    </citation>
    <scope>NUCLEOTIDE SEQUENCE</scope>
    <source>
        <strain evidence="2">20211129_DDA</strain>
        <tissue evidence="2">Liver</tissue>
    </source>
</reference>
<dbReference type="Proteomes" id="UP001066276">
    <property type="component" value="Chromosome 5"/>
</dbReference>
<evidence type="ECO:0000313" key="2">
    <source>
        <dbReference type="EMBL" id="KAJ1147763.1"/>
    </source>
</evidence>
<gene>
    <name evidence="2" type="ORF">NDU88_000622</name>
</gene>
<organism evidence="2 3">
    <name type="scientific">Pleurodeles waltl</name>
    <name type="common">Iberian ribbed newt</name>
    <dbReference type="NCBI Taxonomy" id="8319"/>
    <lineage>
        <taxon>Eukaryota</taxon>
        <taxon>Metazoa</taxon>
        <taxon>Chordata</taxon>
        <taxon>Craniata</taxon>
        <taxon>Vertebrata</taxon>
        <taxon>Euteleostomi</taxon>
        <taxon>Amphibia</taxon>
        <taxon>Batrachia</taxon>
        <taxon>Caudata</taxon>
        <taxon>Salamandroidea</taxon>
        <taxon>Salamandridae</taxon>
        <taxon>Pleurodelinae</taxon>
        <taxon>Pleurodeles</taxon>
    </lineage>
</organism>
<keyword evidence="3" id="KW-1185">Reference proteome</keyword>
<accession>A0AAV7RAA8</accession>
<comment type="caution">
    <text evidence="2">The sequence shown here is derived from an EMBL/GenBank/DDBJ whole genome shotgun (WGS) entry which is preliminary data.</text>
</comment>
<evidence type="ECO:0000256" key="1">
    <source>
        <dbReference type="SAM" id="MobiDB-lite"/>
    </source>
</evidence>
<proteinExistence type="predicted"/>